<dbReference type="Proteomes" id="UP000077755">
    <property type="component" value="Chromosome 5"/>
</dbReference>
<feature type="transmembrane region" description="Helical" evidence="6">
    <location>
        <begin position="116"/>
        <end position="137"/>
    </location>
</feature>
<reference evidence="9" key="2">
    <citation type="submission" date="2022-03" db="EMBL/GenBank/DDBJ databases">
        <title>Draft title - Genomic analysis of global carrot germplasm unveils the trajectory of domestication and the origin of high carotenoid orange carrot.</title>
        <authorList>
            <person name="Iorizzo M."/>
            <person name="Ellison S."/>
            <person name="Senalik D."/>
            <person name="Macko-Podgorni A."/>
            <person name="Grzebelus D."/>
            <person name="Bostan H."/>
            <person name="Rolling W."/>
            <person name="Curaba J."/>
            <person name="Simon P."/>
        </authorList>
    </citation>
    <scope>NUCLEOTIDE SEQUENCE</scope>
    <source>
        <tissue evidence="9">Leaf</tissue>
    </source>
</reference>
<dbReference type="InterPro" id="IPR012171">
    <property type="entry name" value="Fatty_acid_desaturase"/>
</dbReference>
<dbReference type="GO" id="GO:0006629">
    <property type="term" value="P:lipid metabolic process"/>
    <property type="evidence" value="ECO:0007669"/>
    <property type="project" value="InterPro"/>
</dbReference>
<evidence type="ECO:0000256" key="1">
    <source>
        <dbReference type="ARBA" id="ARBA00004370"/>
    </source>
</evidence>
<dbReference type="CDD" id="cd03507">
    <property type="entry name" value="Delta12-FADS-like"/>
    <property type="match status" value="1"/>
</dbReference>
<dbReference type="InterPro" id="IPR005804">
    <property type="entry name" value="FA_desaturase_dom"/>
</dbReference>
<keyword evidence="6" id="KW-1133">Transmembrane helix</keyword>
<feature type="transmembrane region" description="Helical" evidence="6">
    <location>
        <begin position="210"/>
        <end position="230"/>
    </location>
</feature>
<dbReference type="EMBL" id="CP093347">
    <property type="protein sequence ID" value="WOH02855.1"/>
    <property type="molecule type" value="Genomic_DNA"/>
</dbReference>
<keyword evidence="5 6" id="KW-0472">Membrane</keyword>
<evidence type="ECO:0000259" key="7">
    <source>
        <dbReference type="Pfam" id="PF00487"/>
    </source>
</evidence>
<feature type="transmembrane region" description="Helical" evidence="6">
    <location>
        <begin position="84"/>
        <end position="104"/>
    </location>
</feature>
<dbReference type="PANTHER" id="PTHR32100">
    <property type="entry name" value="OMEGA-6 FATTY ACID DESATURASE, CHLOROPLASTIC"/>
    <property type="match status" value="1"/>
</dbReference>
<protein>
    <recommendedName>
        <fullName evidence="11">Fatty acid desaturase domain-containing protein</fullName>
    </recommendedName>
</protein>
<name>A0AAF1B1R4_DAUCS</name>
<dbReference type="Pfam" id="PF11960">
    <property type="entry name" value="DUF3474"/>
    <property type="match status" value="1"/>
</dbReference>
<dbReference type="GO" id="GO:0016717">
    <property type="term" value="F:oxidoreductase activity, acting on paired donors, with oxidation of a pair of donors resulting in the reduction of molecular oxygen to two molecules of water"/>
    <property type="evidence" value="ECO:0007669"/>
    <property type="project" value="InterPro"/>
</dbReference>
<evidence type="ECO:0000313" key="10">
    <source>
        <dbReference type="Proteomes" id="UP000077755"/>
    </source>
</evidence>
<evidence type="ECO:0000256" key="3">
    <source>
        <dbReference type="ARBA" id="ARBA00009295"/>
    </source>
</evidence>
<feature type="domain" description="Fatty acid desaturase" evidence="7">
    <location>
        <begin position="122"/>
        <end position="381"/>
    </location>
</feature>
<dbReference type="KEGG" id="dcr:108220169"/>
<evidence type="ECO:0000256" key="5">
    <source>
        <dbReference type="ARBA" id="ARBA00023136"/>
    </source>
</evidence>
<reference evidence="9" key="1">
    <citation type="journal article" date="2016" name="Nat. Genet.">
        <title>A high-quality carrot genome assembly provides new insights into carotenoid accumulation and asterid genome evolution.</title>
        <authorList>
            <person name="Iorizzo M."/>
            <person name="Ellison S."/>
            <person name="Senalik D."/>
            <person name="Zeng P."/>
            <person name="Satapoomin P."/>
            <person name="Huang J."/>
            <person name="Bowman M."/>
            <person name="Iovene M."/>
            <person name="Sanseverino W."/>
            <person name="Cavagnaro P."/>
            <person name="Yildiz M."/>
            <person name="Macko-Podgorni A."/>
            <person name="Moranska E."/>
            <person name="Grzebelus E."/>
            <person name="Grzebelus D."/>
            <person name="Ashrafi H."/>
            <person name="Zheng Z."/>
            <person name="Cheng S."/>
            <person name="Spooner D."/>
            <person name="Van Deynze A."/>
            <person name="Simon P."/>
        </authorList>
    </citation>
    <scope>NUCLEOTIDE SEQUENCE</scope>
    <source>
        <tissue evidence="9">Leaf</tissue>
    </source>
</reference>
<comment type="pathway">
    <text evidence="2">Lipid metabolism.</text>
</comment>
<proteinExistence type="inferred from homology"/>
<evidence type="ECO:0000256" key="4">
    <source>
        <dbReference type="ARBA" id="ARBA00023002"/>
    </source>
</evidence>
<feature type="transmembrane region" description="Helical" evidence="6">
    <location>
        <begin position="257"/>
        <end position="276"/>
    </location>
</feature>
<comment type="similarity">
    <text evidence="3">Belongs to the fatty acid desaturase type 1 family.</text>
</comment>
<dbReference type="Pfam" id="PF00487">
    <property type="entry name" value="FA_desaturase"/>
    <property type="match status" value="1"/>
</dbReference>
<comment type="subcellular location">
    <subcellularLocation>
        <location evidence="1">Membrane</location>
    </subcellularLocation>
</comment>
<evidence type="ECO:0000313" key="9">
    <source>
        <dbReference type="EMBL" id="WOH02855.1"/>
    </source>
</evidence>
<dbReference type="GO" id="GO:0016020">
    <property type="term" value="C:membrane"/>
    <property type="evidence" value="ECO:0007669"/>
    <property type="project" value="UniProtKB-SubCell"/>
</dbReference>
<evidence type="ECO:0000256" key="2">
    <source>
        <dbReference type="ARBA" id="ARBA00005189"/>
    </source>
</evidence>
<evidence type="ECO:0000259" key="8">
    <source>
        <dbReference type="Pfam" id="PF11960"/>
    </source>
</evidence>
<keyword evidence="10" id="KW-1185">Reference proteome</keyword>
<accession>A0AAF1B1R4</accession>
<keyword evidence="4" id="KW-0560">Oxidoreductase</keyword>
<feature type="transmembrane region" description="Helical" evidence="6">
    <location>
        <begin position="282"/>
        <end position="306"/>
    </location>
</feature>
<evidence type="ECO:0000256" key="6">
    <source>
        <dbReference type="SAM" id="Phobius"/>
    </source>
</evidence>
<feature type="domain" description="Fatty acid desaturase N-terminal" evidence="8">
    <location>
        <begin position="42"/>
        <end position="95"/>
    </location>
</feature>
<keyword evidence="6" id="KW-0812">Transmembrane</keyword>
<organism evidence="9 10">
    <name type="scientific">Daucus carota subsp. sativus</name>
    <name type="common">Carrot</name>
    <dbReference type="NCBI Taxonomy" id="79200"/>
    <lineage>
        <taxon>Eukaryota</taxon>
        <taxon>Viridiplantae</taxon>
        <taxon>Streptophyta</taxon>
        <taxon>Embryophyta</taxon>
        <taxon>Tracheophyta</taxon>
        <taxon>Spermatophyta</taxon>
        <taxon>Magnoliopsida</taxon>
        <taxon>eudicotyledons</taxon>
        <taxon>Gunneridae</taxon>
        <taxon>Pentapetalae</taxon>
        <taxon>asterids</taxon>
        <taxon>campanulids</taxon>
        <taxon>Apiales</taxon>
        <taxon>Apiaceae</taxon>
        <taxon>Apioideae</taxon>
        <taxon>Scandiceae</taxon>
        <taxon>Daucinae</taxon>
        <taxon>Daucus</taxon>
        <taxon>Daucus sect. Daucus</taxon>
    </lineage>
</organism>
<dbReference type="InterPro" id="IPR021863">
    <property type="entry name" value="FAS_N"/>
</dbReference>
<gene>
    <name evidence="9" type="ORF">DCAR_0522245</name>
</gene>
<dbReference type="AlphaFoldDB" id="A0AAF1B1R4"/>
<evidence type="ECO:0008006" key="11">
    <source>
        <dbReference type="Google" id="ProtNLM"/>
    </source>
</evidence>
<feature type="transmembrane region" description="Helical" evidence="6">
    <location>
        <begin position="149"/>
        <end position="169"/>
    </location>
</feature>
<sequence length="415" mass="47994">MRLYIPADSLYICNLLVPLQLILLNKCIQLKSIMVARDMEQKVDTTVKRASRSPYVKPPFTLSDVKKAVPPHCFERSAIRSLSYLVFDVIILFSLYHIAANYILKSELVQSSKLYLVTSGIVYALLQGCILARFWVIGHECGHNAFSKYQWLDDTVGFITHSVVLFPYFSFKYSHHRHHSRTGSLEEEEFDIPLLKSQVPFLFRHLKNPVARVLVVGAVLAVAVPLYLLVNFRGRVYDRFASHFDPYSPMFSRKQRALVLLSDAGCLAVIFALYKLALLKGFAWVAFIYGGPYLFTNAMLIIVAVLQHTNPLVPYYDHSEWEWLKGSMATIDRDFGFLNTVFHQQPNTHVAHHLFPKMPHYHAVEATKAFKPILGEYYQYDFTPFYKSLWNTINDCVYVEEDTQNKGIYWYNNKF</sequence>